<feature type="transmembrane region" description="Helical" evidence="1">
    <location>
        <begin position="245"/>
        <end position="270"/>
    </location>
</feature>
<dbReference type="RefSeq" id="WP_256506552.1">
    <property type="nucleotide sequence ID" value="NZ_CP101740.1"/>
</dbReference>
<dbReference type="InterPro" id="IPR057169">
    <property type="entry name" value="DUF7847"/>
</dbReference>
<name>A0ABY5L7D6_9SPHN</name>
<accession>A0ABY5L7D6</accession>
<dbReference type="Proteomes" id="UP001058533">
    <property type="component" value="Chromosome"/>
</dbReference>
<evidence type="ECO:0000259" key="2">
    <source>
        <dbReference type="Pfam" id="PF25231"/>
    </source>
</evidence>
<evidence type="ECO:0000256" key="1">
    <source>
        <dbReference type="SAM" id="Phobius"/>
    </source>
</evidence>
<proteinExistence type="predicted"/>
<dbReference type="Pfam" id="PF25231">
    <property type="entry name" value="DUF7847"/>
    <property type="match status" value="1"/>
</dbReference>
<evidence type="ECO:0000313" key="3">
    <source>
        <dbReference type="EMBL" id="UUL82707.1"/>
    </source>
</evidence>
<keyword evidence="1" id="KW-0812">Transmembrane</keyword>
<feature type="transmembrane region" description="Helical" evidence="1">
    <location>
        <begin position="20"/>
        <end position="39"/>
    </location>
</feature>
<protein>
    <recommendedName>
        <fullName evidence="2">DUF7847 domain-containing protein</fullName>
    </recommendedName>
</protein>
<dbReference type="EMBL" id="CP101740">
    <property type="protein sequence ID" value="UUL82707.1"/>
    <property type="molecule type" value="Genomic_DNA"/>
</dbReference>
<organism evidence="3 4">
    <name type="scientific">Sphingomonas qomolangmaensis</name>
    <dbReference type="NCBI Taxonomy" id="2918765"/>
    <lineage>
        <taxon>Bacteria</taxon>
        <taxon>Pseudomonadati</taxon>
        <taxon>Pseudomonadota</taxon>
        <taxon>Alphaproteobacteria</taxon>
        <taxon>Sphingomonadales</taxon>
        <taxon>Sphingomonadaceae</taxon>
        <taxon>Sphingomonas</taxon>
    </lineage>
</organism>
<keyword evidence="1" id="KW-1133">Transmembrane helix</keyword>
<feature type="domain" description="DUF7847" evidence="2">
    <location>
        <begin position="35"/>
        <end position="272"/>
    </location>
</feature>
<sequence>MIGERRMVKMSTVWDRTTEFVGSHAGAIAPIAILAILLPTAASGTLDAWRLTLDPASQMAVSIAGLVLTVVTLWGTTAITALAVEPMGAASAAAVANRRLLPVIAVTIVLLLGVLVLLLPMLGIILAAGIDVAALANAQTGTMPDLSAGTALGVLIYGLVALVVIIWLLARLVVVTPVVVAERRGLGAIARAWRLTRGHALRIIGVILLYGLIAAIATLAAQAAFGTILGLTLGVPGNFGIDDVMTALLVGVVTTIISVLQTGFVAKLYLALAPQRDLVNDFA</sequence>
<feature type="transmembrane region" description="Helical" evidence="1">
    <location>
        <begin position="59"/>
        <end position="82"/>
    </location>
</feature>
<reference evidence="3" key="1">
    <citation type="submission" date="2022-07" db="EMBL/GenBank/DDBJ databases">
        <title>Sphingomonas sp. nov., a novel bacterium isolated from the north slope of the Mount Everest.</title>
        <authorList>
            <person name="Cui X."/>
            <person name="Liu Y."/>
        </authorList>
    </citation>
    <scope>NUCLEOTIDE SEQUENCE</scope>
    <source>
        <strain evidence="3">S5-59</strain>
    </source>
</reference>
<feature type="transmembrane region" description="Helical" evidence="1">
    <location>
        <begin position="150"/>
        <end position="180"/>
    </location>
</feature>
<evidence type="ECO:0000313" key="4">
    <source>
        <dbReference type="Proteomes" id="UP001058533"/>
    </source>
</evidence>
<feature type="transmembrane region" description="Helical" evidence="1">
    <location>
        <begin position="103"/>
        <end position="130"/>
    </location>
</feature>
<keyword evidence="1" id="KW-0472">Membrane</keyword>
<feature type="transmembrane region" description="Helical" evidence="1">
    <location>
        <begin position="201"/>
        <end position="225"/>
    </location>
</feature>
<keyword evidence="4" id="KW-1185">Reference proteome</keyword>
<gene>
    <name evidence="3" type="ORF">NMP03_00180</name>
</gene>